<proteinExistence type="inferred from homology"/>
<dbReference type="Gene3D" id="3.30.559.70">
    <property type="entry name" value="Choline/Carnitine o-acyltransferase, domain 2"/>
    <property type="match status" value="1"/>
</dbReference>
<dbReference type="OrthoDB" id="240216at2759"/>
<accession>A0A9N8DDP2</accession>
<evidence type="ECO:0000256" key="1">
    <source>
        <dbReference type="ARBA" id="ARBA00005232"/>
    </source>
</evidence>
<evidence type="ECO:0000256" key="6">
    <source>
        <dbReference type="SAM" id="MobiDB-lite"/>
    </source>
</evidence>
<evidence type="ECO:0000256" key="3">
    <source>
        <dbReference type="ARBA" id="ARBA00023315"/>
    </source>
</evidence>
<dbReference type="InterPro" id="IPR000542">
    <property type="entry name" value="Carn_acyl_trans"/>
</dbReference>
<dbReference type="Pfam" id="PF00755">
    <property type="entry name" value="Carn_acyltransf"/>
    <property type="match status" value="1"/>
</dbReference>
<feature type="active site" description="Proton acceptor" evidence="4">
    <location>
        <position position="426"/>
    </location>
</feature>
<feature type="domain" description="Choline/carnitine acyltransferase" evidence="8">
    <location>
        <begin position="119"/>
        <end position="697"/>
    </location>
</feature>
<comment type="similarity">
    <text evidence="1 5">Belongs to the carnitine/choline acetyltransferase family.</text>
</comment>
<dbReference type="Proteomes" id="UP001153069">
    <property type="component" value="Unassembled WGS sequence"/>
</dbReference>
<gene>
    <name evidence="9" type="ORF">SEMRO_46_G027320.1</name>
</gene>
<keyword evidence="10" id="KW-1185">Reference proteome</keyword>
<comment type="caution">
    <text evidence="9">The sequence shown here is derived from an EMBL/GenBank/DDBJ whole genome shotgun (WGS) entry which is preliminary data.</text>
</comment>
<dbReference type="InterPro" id="IPR039551">
    <property type="entry name" value="Cho/carn_acyl_trans"/>
</dbReference>
<dbReference type="PANTHER" id="PTHR22589">
    <property type="entry name" value="CARNITINE O-ACYLTRANSFERASE"/>
    <property type="match status" value="1"/>
</dbReference>
<sequence length="715" mass="80167">MMMLYKLVCPVLLLWAVVPSCWVEAFHSQSVTRKTALDVVLSYQRGLATENITAEAAPQGLLPRTSERSSTTSTTSSSVFRPWPFGKKATANGDYAQDLYLEQHIGGTLYSRQTELPNLPIPSLQDTLQRLIPTVLPLAQDETETQEFLQACQDFTHQAAHLQQRLQDHNAAANTRATNWVQGWWQKQAYLQYRNPLPHYVSYYLMIPDDNSLIPKGEDAALFRGAAILHAAAESRKLICSGTMPPDTTAGNAPLCSVGFKYMFHASRIPKEKQDIYHLYDPARYRHAIVAIRGQFYAIDIVDNDNTQDPLPLPVLLARLRRCRDMAADDDHHTLPQLGWCTSLHRDEWTQCRNQLLQQSPLMAQALESIESAAFVLNLDDEEPETFSQRALQFWQGGSQAGNRWFDKPMQILVTPDGHAAYQGEHSMVDAAPVISVIQRILKKTYSRLAKRTEDSTIRKEEECEGGVSNVFERCWKDPILLEKATAIAKRAREHHRELSAEFELDTAYFDGFGKKKAKQWGYDGPLVAQLAIQLAGYRLFGKLVATYEAASTRCFRHGRTEATRPVQPETKAFVKTMANEEASRDEKLSALQAAASAIAIYQQAASNGQGVDRHLFGLCSVVKEGEAAPKLFSNPLFQKSKAFRLSTSSVVFLPGFGPVEDDGLGVAFNAEKDCFLYTVTSRKENKYTRPFCRLLEEALHEIGDLLDETTHTGS</sequence>
<dbReference type="SUPFAM" id="SSF52777">
    <property type="entry name" value="CoA-dependent acyltransferases"/>
    <property type="match status" value="2"/>
</dbReference>
<feature type="chain" id="PRO_5040460815" evidence="7">
    <location>
        <begin position="26"/>
        <end position="715"/>
    </location>
</feature>
<evidence type="ECO:0000256" key="4">
    <source>
        <dbReference type="PIRSR" id="PIRSR600542-1"/>
    </source>
</evidence>
<protein>
    <submittedName>
        <fullName evidence="9">Carnitine O-palmitoyltransferase 1, muscle isoform</fullName>
    </submittedName>
</protein>
<dbReference type="InterPro" id="IPR042231">
    <property type="entry name" value="Cho/carn_acyl_trans_2"/>
</dbReference>
<organism evidence="9 10">
    <name type="scientific">Seminavis robusta</name>
    <dbReference type="NCBI Taxonomy" id="568900"/>
    <lineage>
        <taxon>Eukaryota</taxon>
        <taxon>Sar</taxon>
        <taxon>Stramenopiles</taxon>
        <taxon>Ochrophyta</taxon>
        <taxon>Bacillariophyta</taxon>
        <taxon>Bacillariophyceae</taxon>
        <taxon>Bacillariophycidae</taxon>
        <taxon>Naviculales</taxon>
        <taxon>Naviculaceae</taxon>
        <taxon>Seminavis</taxon>
    </lineage>
</organism>
<keyword evidence="7" id="KW-0732">Signal</keyword>
<keyword evidence="3 5" id="KW-0012">Acyltransferase</keyword>
<feature type="signal peptide" evidence="7">
    <location>
        <begin position="1"/>
        <end position="25"/>
    </location>
</feature>
<dbReference type="Gene3D" id="3.30.559.10">
    <property type="entry name" value="Chloramphenicol acetyltransferase-like domain"/>
    <property type="match status" value="1"/>
</dbReference>
<dbReference type="InterPro" id="IPR023213">
    <property type="entry name" value="CAT-like_dom_sf"/>
</dbReference>
<feature type="compositionally biased region" description="Low complexity" evidence="6">
    <location>
        <begin position="68"/>
        <end position="78"/>
    </location>
</feature>
<evidence type="ECO:0000256" key="2">
    <source>
        <dbReference type="ARBA" id="ARBA00022679"/>
    </source>
</evidence>
<reference evidence="9" key="1">
    <citation type="submission" date="2020-06" db="EMBL/GenBank/DDBJ databases">
        <authorList>
            <consortium name="Plant Systems Biology data submission"/>
        </authorList>
    </citation>
    <scope>NUCLEOTIDE SEQUENCE</scope>
    <source>
        <strain evidence="9">D6</strain>
    </source>
</reference>
<dbReference type="GO" id="GO:0016746">
    <property type="term" value="F:acyltransferase activity"/>
    <property type="evidence" value="ECO:0007669"/>
    <property type="project" value="UniProtKB-KW"/>
</dbReference>
<dbReference type="PROSITE" id="PS00439">
    <property type="entry name" value="ACYLTRANSF_C_1"/>
    <property type="match status" value="1"/>
</dbReference>
<dbReference type="PANTHER" id="PTHR22589:SF103">
    <property type="entry name" value="CARNITINE O-ACETYL-TRANSFERASE, ISOFORM A-RELATED"/>
    <property type="match status" value="1"/>
</dbReference>
<evidence type="ECO:0000259" key="8">
    <source>
        <dbReference type="Pfam" id="PF00755"/>
    </source>
</evidence>
<name>A0A9N8DDP2_9STRA</name>
<evidence type="ECO:0000313" key="10">
    <source>
        <dbReference type="Proteomes" id="UP001153069"/>
    </source>
</evidence>
<keyword evidence="2 5" id="KW-0808">Transferase</keyword>
<evidence type="ECO:0000256" key="7">
    <source>
        <dbReference type="SAM" id="SignalP"/>
    </source>
</evidence>
<evidence type="ECO:0000256" key="5">
    <source>
        <dbReference type="RuleBase" id="RU003801"/>
    </source>
</evidence>
<feature type="region of interest" description="Disordered" evidence="6">
    <location>
        <begin position="58"/>
        <end position="78"/>
    </location>
</feature>
<dbReference type="PROSITE" id="PS00440">
    <property type="entry name" value="ACYLTRANSF_C_2"/>
    <property type="match status" value="1"/>
</dbReference>
<evidence type="ECO:0000313" key="9">
    <source>
        <dbReference type="EMBL" id="CAB9498811.1"/>
    </source>
</evidence>
<dbReference type="EMBL" id="CAICTM010000046">
    <property type="protein sequence ID" value="CAB9498811.1"/>
    <property type="molecule type" value="Genomic_DNA"/>
</dbReference>
<dbReference type="AlphaFoldDB" id="A0A9N8DDP2"/>